<accession>A0A927CGE9</accession>
<evidence type="ECO:0000256" key="7">
    <source>
        <dbReference type="HAMAP-Rule" id="MF_01683"/>
    </source>
</evidence>
<evidence type="ECO:0000256" key="1">
    <source>
        <dbReference type="ARBA" id="ARBA00010165"/>
    </source>
</evidence>
<name>A0A927CGE9_9BACL</name>
<comment type="subunit">
    <text evidence="2 7">Homodimer.</text>
</comment>
<organism evidence="9 10">
    <name type="scientific">Paenibacillus oceani</name>
    <dbReference type="NCBI Taxonomy" id="2772510"/>
    <lineage>
        <taxon>Bacteria</taxon>
        <taxon>Bacillati</taxon>
        <taxon>Bacillota</taxon>
        <taxon>Bacilli</taxon>
        <taxon>Bacillales</taxon>
        <taxon>Paenibacillaceae</taxon>
        <taxon>Paenibacillus</taxon>
    </lineage>
</organism>
<keyword evidence="7" id="KW-0486">Methionine biosynthesis</keyword>
<evidence type="ECO:0000256" key="4">
    <source>
        <dbReference type="ARBA" id="ARBA00022741"/>
    </source>
</evidence>
<dbReference type="InterPro" id="IPR011009">
    <property type="entry name" value="Kinase-like_dom_sf"/>
</dbReference>
<dbReference type="NCBIfam" id="TIGR01767">
    <property type="entry name" value="MTRK"/>
    <property type="match status" value="1"/>
</dbReference>
<protein>
    <recommendedName>
        <fullName evidence="7">Methylthioribose kinase</fullName>
        <shortName evidence="7">MTR kinase</shortName>
        <ecNumber evidence="7">2.7.1.100</ecNumber>
    </recommendedName>
</protein>
<evidence type="ECO:0000256" key="3">
    <source>
        <dbReference type="ARBA" id="ARBA00022679"/>
    </source>
</evidence>
<reference evidence="9" key="1">
    <citation type="submission" date="2020-09" db="EMBL/GenBank/DDBJ databases">
        <title>A novel bacterium of genus Paenibacillus, isolated from South China Sea.</title>
        <authorList>
            <person name="Huang H."/>
            <person name="Mo K."/>
            <person name="Hu Y."/>
        </authorList>
    </citation>
    <scope>NUCLEOTIDE SEQUENCE</scope>
    <source>
        <strain evidence="9">IB182363</strain>
    </source>
</reference>
<dbReference type="Gene3D" id="3.90.1200.10">
    <property type="match status" value="1"/>
</dbReference>
<dbReference type="Pfam" id="PF01636">
    <property type="entry name" value="APH"/>
    <property type="match status" value="1"/>
</dbReference>
<evidence type="ECO:0000256" key="6">
    <source>
        <dbReference type="ARBA" id="ARBA00022840"/>
    </source>
</evidence>
<proteinExistence type="inferred from homology"/>
<keyword evidence="10" id="KW-1185">Reference proteome</keyword>
<dbReference type="AlphaFoldDB" id="A0A927CGE9"/>
<comment type="caution">
    <text evidence="9">The sequence shown here is derived from an EMBL/GenBank/DDBJ whole genome shotgun (WGS) entry which is preliminary data.</text>
</comment>
<feature type="domain" description="Aminoglycoside phosphotransferase" evidence="8">
    <location>
        <begin position="32"/>
        <end position="265"/>
    </location>
</feature>
<dbReference type="Gene3D" id="3.30.200.20">
    <property type="entry name" value="Phosphorylase Kinase, domain 1"/>
    <property type="match status" value="1"/>
</dbReference>
<comment type="pathway">
    <text evidence="7">Amino-acid biosynthesis; L-methionine biosynthesis via salvage pathway; S-methyl-5-thio-alpha-D-ribose 1-phosphate from S-methyl-5'-thioadenosine (hydrolase route): step 2/2.</text>
</comment>
<dbReference type="GO" id="GO:0046522">
    <property type="term" value="F:S-methyl-5-thioribose kinase activity"/>
    <property type="evidence" value="ECO:0007669"/>
    <property type="project" value="UniProtKB-UniRule"/>
</dbReference>
<comment type="similarity">
    <text evidence="1 7">Belongs to the methylthioribose kinase family.</text>
</comment>
<dbReference type="GO" id="GO:0019509">
    <property type="term" value="P:L-methionine salvage from methylthioadenosine"/>
    <property type="evidence" value="ECO:0007669"/>
    <property type="project" value="UniProtKB-UniRule"/>
</dbReference>
<dbReference type="HAMAP" id="MF_01683">
    <property type="entry name" value="Salvage_MtnK"/>
    <property type="match status" value="1"/>
</dbReference>
<keyword evidence="5 7" id="KW-0418">Kinase</keyword>
<dbReference type="GO" id="GO:0005524">
    <property type="term" value="F:ATP binding"/>
    <property type="evidence" value="ECO:0007669"/>
    <property type="project" value="UniProtKB-UniRule"/>
</dbReference>
<feature type="binding site" evidence="7">
    <location>
        <position position="345"/>
    </location>
    <ligand>
        <name>substrate</name>
    </ligand>
</feature>
<dbReference type="EC" id="2.7.1.100" evidence="7"/>
<dbReference type="SUPFAM" id="SSF56112">
    <property type="entry name" value="Protein kinase-like (PK-like)"/>
    <property type="match status" value="1"/>
</dbReference>
<dbReference type="Proteomes" id="UP000639396">
    <property type="component" value="Unassembled WGS sequence"/>
</dbReference>
<feature type="binding site" evidence="7">
    <location>
        <position position="229"/>
    </location>
    <ligand>
        <name>substrate</name>
    </ligand>
</feature>
<dbReference type="InterPro" id="IPR002575">
    <property type="entry name" value="Aminoglycoside_PTrfase"/>
</dbReference>
<evidence type="ECO:0000313" key="10">
    <source>
        <dbReference type="Proteomes" id="UP000639396"/>
    </source>
</evidence>
<evidence type="ECO:0000256" key="5">
    <source>
        <dbReference type="ARBA" id="ARBA00022777"/>
    </source>
</evidence>
<feature type="binding site" evidence="7">
    <location>
        <position position="40"/>
    </location>
    <ligand>
        <name>ATP</name>
        <dbReference type="ChEBI" id="CHEBI:30616"/>
    </ligand>
</feature>
<evidence type="ECO:0000259" key="8">
    <source>
        <dbReference type="Pfam" id="PF01636"/>
    </source>
</evidence>
<feature type="binding site" evidence="7">
    <location>
        <begin position="111"/>
        <end position="113"/>
    </location>
    <ligand>
        <name>ATP</name>
        <dbReference type="ChEBI" id="CHEBI:30616"/>
    </ligand>
</feature>
<dbReference type="RefSeq" id="WP_190931804.1">
    <property type="nucleotide sequence ID" value="NZ_JACXJA010000054.1"/>
</dbReference>
<dbReference type="EMBL" id="JACXJA010000054">
    <property type="protein sequence ID" value="MBD2866183.1"/>
    <property type="molecule type" value="Genomic_DNA"/>
</dbReference>
<comment type="catalytic activity">
    <reaction evidence="7">
        <text>5-(methylsulfanyl)-D-ribose + ATP = 5-(methylsulfanyl)-alpha-D-ribose 1-phosphate + ADP + H(+)</text>
        <dbReference type="Rhea" id="RHEA:22312"/>
        <dbReference type="ChEBI" id="CHEBI:15378"/>
        <dbReference type="ChEBI" id="CHEBI:30616"/>
        <dbReference type="ChEBI" id="CHEBI:58533"/>
        <dbReference type="ChEBI" id="CHEBI:78440"/>
        <dbReference type="ChEBI" id="CHEBI:456216"/>
        <dbReference type="EC" id="2.7.1.100"/>
    </reaction>
</comment>
<evidence type="ECO:0000313" key="9">
    <source>
        <dbReference type="EMBL" id="MBD2866183.1"/>
    </source>
</evidence>
<sequence>MTQYHPLSEGEAIQFAKSIPDLFAADAQLASREIGDGNLNLVFHITEPATGKSIILKQALPYAKVVGESWPLTLDRARIESEALQYEGALCPDLVPRVYQYVPELALTVMEDLSDHVIMRRGLIERNKYPKFAGDIGRFLSHTLFYSSDLGMNQQDKKERVKQFINPDLCKITEDLIFDDPYRDAETNSFDETIRDEAEALWNDTELKLEVARLRHGFLTNAQALLHGDLHTGSIFITEQSTKVIDPEFAYYGPMGFDIGAVIANLLLNFAGQEGWSPDAASRAEYREYLLTTVKDTWTTFEWEFRSLWNDRSVDRISNTPGFQDIYVEQLLRDTIGYAGCKMVRRIVGLAHVADIDKIEDAAAKERAQRLALAIGKTLIKHHRSSVSIDEVLDIAVKAAAQ</sequence>
<dbReference type="PANTHER" id="PTHR34273">
    <property type="entry name" value="METHYLTHIORIBOSE KINASE"/>
    <property type="match status" value="1"/>
</dbReference>
<keyword evidence="7" id="KW-0028">Amino-acid biosynthesis</keyword>
<dbReference type="PIRSF" id="PIRSF031134">
    <property type="entry name" value="MTRK"/>
    <property type="match status" value="1"/>
</dbReference>
<keyword evidence="3 7" id="KW-0808">Transferase</keyword>
<keyword evidence="6 7" id="KW-0067">ATP-binding</keyword>
<keyword evidence="4 7" id="KW-0547">Nucleotide-binding</keyword>
<gene>
    <name evidence="7" type="primary">mtnK</name>
    <name evidence="9" type="ORF">IDH45_29835</name>
</gene>
<evidence type="ECO:0000256" key="2">
    <source>
        <dbReference type="ARBA" id="ARBA00011738"/>
    </source>
</evidence>
<dbReference type="PANTHER" id="PTHR34273:SF2">
    <property type="entry name" value="METHYLTHIORIBOSE KINASE"/>
    <property type="match status" value="1"/>
</dbReference>
<feature type="binding site" evidence="7">
    <location>
        <position position="57"/>
    </location>
    <ligand>
        <name>ATP</name>
        <dbReference type="ChEBI" id="CHEBI:30616"/>
    </ligand>
</feature>
<feature type="binding site" evidence="7">
    <location>
        <begin position="246"/>
        <end position="248"/>
    </location>
    <ligand>
        <name>ATP</name>
        <dbReference type="ChEBI" id="CHEBI:30616"/>
    </ligand>
</feature>
<dbReference type="InterPro" id="IPR009212">
    <property type="entry name" value="Methylthioribose_kinase"/>
</dbReference>
<comment type="function">
    <text evidence="7">Catalyzes the phosphorylation of methylthioribose into methylthioribose-1-phosphate.</text>
</comment>